<dbReference type="SUPFAM" id="SSF52402">
    <property type="entry name" value="Adenine nucleotide alpha hydrolases-like"/>
    <property type="match status" value="1"/>
</dbReference>
<dbReference type="InterPro" id="IPR050128">
    <property type="entry name" value="Sulfate_adenylyltrnsfr_sub2"/>
</dbReference>
<protein>
    <submittedName>
        <fullName evidence="2">Phosphoadenosine phosphosulfate reductase family protein</fullName>
    </submittedName>
</protein>
<reference evidence="2 3" key="1">
    <citation type="journal article" date="2025" name="Int. J. Syst. Evol. Microbiol.">
        <title>Desulfovibrio falkowii sp. nov., Porphyromonas miyakawae sp. nov., Mediterraneibacter flintii sp. nov. and Owariibacterium komagatae gen. nov., sp. nov., isolated from human faeces.</title>
        <authorList>
            <person name="Hamaguchi T."/>
            <person name="Ohara M."/>
            <person name="Hisatomi A."/>
            <person name="Sekiguchi K."/>
            <person name="Takeda J.I."/>
            <person name="Ueyama J."/>
            <person name="Ito M."/>
            <person name="Nishiwaki H."/>
            <person name="Ogi T."/>
            <person name="Hirayama M."/>
            <person name="Ohkuma M."/>
            <person name="Sakamoto M."/>
            <person name="Ohno K."/>
        </authorList>
    </citation>
    <scope>NUCLEOTIDE SEQUENCE [LARGE SCALE GENOMIC DNA]</scope>
    <source>
        <strain evidence="2 3">13CB8C</strain>
    </source>
</reference>
<feature type="domain" description="Phosphoadenosine phosphosulphate reductase" evidence="1">
    <location>
        <begin position="6"/>
        <end position="67"/>
    </location>
</feature>
<evidence type="ECO:0000259" key="1">
    <source>
        <dbReference type="Pfam" id="PF01507"/>
    </source>
</evidence>
<dbReference type="PANTHER" id="PTHR43196">
    <property type="entry name" value="SULFATE ADENYLYLTRANSFERASE SUBUNIT 2"/>
    <property type="match status" value="1"/>
</dbReference>
<dbReference type="Proteomes" id="UP001628192">
    <property type="component" value="Unassembled WGS sequence"/>
</dbReference>
<organism evidence="2 3">
    <name type="scientific">Desulfovibrio falkowii</name>
    <dbReference type="NCBI Taxonomy" id="3136602"/>
    <lineage>
        <taxon>Bacteria</taxon>
        <taxon>Pseudomonadati</taxon>
        <taxon>Thermodesulfobacteriota</taxon>
        <taxon>Desulfovibrionia</taxon>
        <taxon>Desulfovibrionales</taxon>
        <taxon>Desulfovibrionaceae</taxon>
        <taxon>Desulfovibrio</taxon>
    </lineage>
</organism>
<sequence>MKHPANVVSLSGGKDSTAMLLMLLERGEPVADVVFFDTGWEFPEMYEHLAKLETFTGLKITRLRARLPVGVETEKSPFDWMFSEYPVVRRGTRQVHMIGRGWPAARRRWCTNLKQIALKAHLLGLTHQNGLGLPLRQCIGFAADEQHRLDGVTKRNSAYYVQRYPLVEWGVTEADALAYCYKRGFTWDGLYHFFSRVSCFCCPLQPLDELRTLRGYFPDLWQRMLIMESWLPEGKSRRFKDSSVSALDARFAAEEDL</sequence>
<dbReference type="Pfam" id="PF01507">
    <property type="entry name" value="PAPS_reduct"/>
    <property type="match status" value="1"/>
</dbReference>
<dbReference type="RefSeq" id="WP_407844525.1">
    <property type="nucleotide sequence ID" value="NZ_BAAFSG010000001.1"/>
</dbReference>
<name>A0ABQ0E813_9BACT</name>
<keyword evidence="3" id="KW-1185">Reference proteome</keyword>
<dbReference type="InterPro" id="IPR002500">
    <property type="entry name" value="PAPS_reduct_dom"/>
</dbReference>
<dbReference type="InterPro" id="IPR014729">
    <property type="entry name" value="Rossmann-like_a/b/a_fold"/>
</dbReference>
<accession>A0ABQ0E813</accession>
<gene>
    <name evidence="2" type="ORF">Defa_14120</name>
</gene>
<proteinExistence type="predicted"/>
<dbReference type="PANTHER" id="PTHR43196:SF2">
    <property type="entry name" value="PHOSPHOADENOSINE PHOSPHOSULFATE REDUCTASE"/>
    <property type="match status" value="1"/>
</dbReference>
<evidence type="ECO:0000313" key="2">
    <source>
        <dbReference type="EMBL" id="GAB1253925.1"/>
    </source>
</evidence>
<evidence type="ECO:0000313" key="3">
    <source>
        <dbReference type="Proteomes" id="UP001628192"/>
    </source>
</evidence>
<dbReference type="Gene3D" id="3.40.50.620">
    <property type="entry name" value="HUPs"/>
    <property type="match status" value="1"/>
</dbReference>
<comment type="caution">
    <text evidence="2">The sequence shown here is derived from an EMBL/GenBank/DDBJ whole genome shotgun (WGS) entry which is preliminary data.</text>
</comment>
<dbReference type="EMBL" id="BAAFSG010000001">
    <property type="protein sequence ID" value="GAB1253925.1"/>
    <property type="molecule type" value="Genomic_DNA"/>
</dbReference>